<evidence type="ECO:0000313" key="6">
    <source>
        <dbReference type="Proteomes" id="UP001061999"/>
    </source>
</evidence>
<keyword evidence="6" id="KW-1185">Reference proteome</keyword>
<gene>
    <name evidence="5" type="primary">arsJ</name>
    <name evidence="5" type="ORF">OC610_09190</name>
</gene>
<dbReference type="Proteomes" id="UP001061999">
    <property type="component" value="Unassembled WGS sequence"/>
</dbReference>
<dbReference type="SUPFAM" id="SSF103473">
    <property type="entry name" value="MFS general substrate transporter"/>
    <property type="match status" value="1"/>
</dbReference>
<dbReference type="PANTHER" id="PTHR23547:SF1">
    <property type="entry name" value="MAJOR FACILITATOR SUPERFAMILY MFS_1"/>
    <property type="match status" value="1"/>
</dbReference>
<feature type="transmembrane region" description="Helical" evidence="4">
    <location>
        <begin position="347"/>
        <end position="367"/>
    </location>
</feature>
<dbReference type="EMBL" id="JAOSHO010000083">
    <property type="protein sequence ID" value="MCW1244579.1"/>
    <property type="molecule type" value="Genomic_DNA"/>
</dbReference>
<keyword evidence="2 4" id="KW-1133">Transmembrane helix</keyword>
<feature type="transmembrane region" description="Helical" evidence="4">
    <location>
        <begin position="373"/>
        <end position="395"/>
    </location>
</feature>
<feature type="transmembrane region" description="Helical" evidence="4">
    <location>
        <begin position="84"/>
        <end position="107"/>
    </location>
</feature>
<dbReference type="Gene3D" id="1.20.1250.20">
    <property type="entry name" value="MFS general substrate transporter like domains"/>
    <property type="match status" value="2"/>
</dbReference>
<dbReference type="InterPro" id="IPR011701">
    <property type="entry name" value="MFS"/>
</dbReference>
<dbReference type="InterPro" id="IPR036259">
    <property type="entry name" value="MFS_trans_sf"/>
</dbReference>
<keyword evidence="1 4" id="KW-0812">Transmembrane</keyword>
<evidence type="ECO:0000256" key="3">
    <source>
        <dbReference type="ARBA" id="ARBA00023136"/>
    </source>
</evidence>
<proteinExistence type="predicted"/>
<protein>
    <submittedName>
        <fullName evidence="5">Organoarsenical effux MFS transporter ArsJ</fullName>
    </submittedName>
</protein>
<evidence type="ECO:0000256" key="1">
    <source>
        <dbReference type="ARBA" id="ARBA00022692"/>
    </source>
</evidence>
<feature type="transmembrane region" description="Helical" evidence="4">
    <location>
        <begin position="312"/>
        <end position="335"/>
    </location>
</feature>
<feature type="transmembrane region" description="Helical" evidence="4">
    <location>
        <begin position="250"/>
        <end position="267"/>
    </location>
</feature>
<reference evidence="5" key="1">
    <citation type="submission" date="2022-07" db="EMBL/GenBank/DDBJ databases">
        <title>Pseudomonas agronomica sp. nov.: a novel bacterium with biotechnological application in the synthesis of biofertilizers from valorized agricultural residues.</title>
        <authorList>
            <person name="Robas M."/>
            <person name="Fernandez V.M."/>
            <person name="Luna L."/>
            <person name="Provanza A."/>
            <person name="Jimenez P.A."/>
        </authorList>
    </citation>
    <scope>NUCLEOTIDE SEQUENCE</scope>
    <source>
        <strain evidence="5">SAICEU22T</strain>
    </source>
</reference>
<dbReference type="InterPro" id="IPR047769">
    <property type="entry name" value="MFS_ArsJ"/>
</dbReference>
<accession>A0ABT3F663</accession>
<feature type="transmembrane region" description="Helical" evidence="4">
    <location>
        <begin position="20"/>
        <end position="42"/>
    </location>
</feature>
<dbReference type="RefSeq" id="WP_264427522.1">
    <property type="nucleotide sequence ID" value="NZ_JAOSHO010000083.1"/>
</dbReference>
<dbReference type="Pfam" id="PF07690">
    <property type="entry name" value="MFS_1"/>
    <property type="match status" value="1"/>
</dbReference>
<dbReference type="PANTHER" id="PTHR23547">
    <property type="entry name" value="MAJOR FACILITATOR SUPERFAMILY DOMAIN, GENERAL SUBSTRATE TRANSPORTER"/>
    <property type="match status" value="1"/>
</dbReference>
<evidence type="ECO:0000256" key="2">
    <source>
        <dbReference type="ARBA" id="ARBA00022989"/>
    </source>
</evidence>
<feature type="transmembrane region" description="Helical" evidence="4">
    <location>
        <begin position="177"/>
        <end position="194"/>
    </location>
</feature>
<feature type="transmembrane region" description="Helical" evidence="4">
    <location>
        <begin position="49"/>
        <end position="72"/>
    </location>
</feature>
<organism evidence="5 6">
    <name type="scientific">Pseudomonas agronomica</name>
    <dbReference type="NCBI Taxonomy" id="2979328"/>
    <lineage>
        <taxon>Bacteria</taxon>
        <taxon>Pseudomonadati</taxon>
        <taxon>Pseudomonadota</taxon>
        <taxon>Gammaproteobacteria</taxon>
        <taxon>Pseudomonadales</taxon>
        <taxon>Pseudomonadaceae</taxon>
        <taxon>Pseudomonas</taxon>
    </lineage>
</organism>
<evidence type="ECO:0000256" key="4">
    <source>
        <dbReference type="SAM" id="Phobius"/>
    </source>
</evidence>
<keyword evidence="3 4" id="KW-0472">Membrane</keyword>
<name>A0ABT3F663_9PSED</name>
<feature type="transmembrane region" description="Helical" evidence="4">
    <location>
        <begin position="288"/>
        <end position="306"/>
    </location>
</feature>
<evidence type="ECO:0000313" key="5">
    <source>
        <dbReference type="EMBL" id="MCW1244579.1"/>
    </source>
</evidence>
<comment type="caution">
    <text evidence="5">The sequence shown here is derived from an EMBL/GenBank/DDBJ whole genome shotgun (WGS) entry which is preliminary data.</text>
</comment>
<dbReference type="NCBIfam" id="NF033734">
    <property type="entry name" value="MFS_ArsJ"/>
    <property type="match status" value="1"/>
</dbReference>
<sequence>MKVLSTLAPEVRQYLLVTGNYWAFTLTDGALRMLVVLHFHALGYSPLQIAALFLFYEFFGVVTNLLGGYLGARLGLNRTMNIGLGLQVVALLMLTVPSTLLTIAWVMSAQALSGVAKDLNKMSAKSSIKLLVPDGQQGRLYRWVAILTGSKNALKGVGFFLGGALLAVLGFQGALRAMAALLALIWVGSLILLKKDLGRAKAKPKFRDILSKSRAINVLSAARMFLFGARDVWFVVALPVYLSSVFGWDFWKVGGFLAAWVIGYGVVQSLAPNLTGKKRGQVPDGRAACFWALALAGLPAVIALGLSHPAVLLGGLMIFGALFAVNSSLHSYLIVAYAKEDGVSLDVGFYYMSNALGRLAGTVLSGWVFQEYGLAACLWVSSVFVLLAALISLALPRHAVP</sequence>